<evidence type="ECO:0000256" key="3">
    <source>
        <dbReference type="ARBA" id="ARBA00022598"/>
    </source>
</evidence>
<evidence type="ECO:0000256" key="12">
    <source>
        <dbReference type="ARBA" id="ARBA00022840"/>
    </source>
</evidence>
<dbReference type="InterPro" id="IPR014145">
    <property type="entry name" value="LigD_pol_dom"/>
</dbReference>
<dbReference type="NCBIfam" id="TIGR02779">
    <property type="entry name" value="NHEJ_ligase_lig"/>
    <property type="match status" value="1"/>
</dbReference>
<keyword evidence="14" id="KW-0238">DNA-binding</keyword>
<evidence type="ECO:0000256" key="10">
    <source>
        <dbReference type="ARBA" id="ARBA00022801"/>
    </source>
</evidence>
<protein>
    <recommendedName>
        <fullName evidence="2">DNA ligase (ATP)</fullName>
        <ecNumber evidence="2">6.5.1.1</ecNumber>
    </recommendedName>
    <alternativeName>
        <fullName evidence="19">NHEJ DNA polymerase</fullName>
    </alternativeName>
</protein>
<evidence type="ECO:0000313" key="24">
    <source>
        <dbReference type="Proteomes" id="UP001303946"/>
    </source>
</evidence>
<dbReference type="EC" id="6.5.1.1" evidence="2"/>
<keyword evidence="17" id="KW-0464">Manganese</keyword>
<keyword evidence="24" id="KW-1185">Reference proteome</keyword>
<evidence type="ECO:0000256" key="1">
    <source>
        <dbReference type="ARBA" id="ARBA00001936"/>
    </source>
</evidence>
<dbReference type="InterPro" id="IPR052171">
    <property type="entry name" value="NHEJ_LigD"/>
</dbReference>
<dbReference type="InterPro" id="IPR012340">
    <property type="entry name" value="NA-bd_OB-fold"/>
</dbReference>
<dbReference type="PANTHER" id="PTHR42705:SF2">
    <property type="entry name" value="BIFUNCTIONAL NON-HOMOLOGOUS END JOINING PROTEIN LIGD"/>
    <property type="match status" value="1"/>
</dbReference>
<organism evidence="23 24">
    <name type="scientific">Piscinibacter gummiphilus</name>
    <dbReference type="NCBI Taxonomy" id="946333"/>
    <lineage>
        <taxon>Bacteria</taxon>
        <taxon>Pseudomonadati</taxon>
        <taxon>Pseudomonadota</taxon>
        <taxon>Betaproteobacteria</taxon>
        <taxon>Burkholderiales</taxon>
        <taxon>Sphaerotilaceae</taxon>
        <taxon>Piscinibacter</taxon>
    </lineage>
</organism>
<dbReference type="GO" id="GO:0003910">
    <property type="term" value="F:DNA ligase (ATP) activity"/>
    <property type="evidence" value="ECO:0007669"/>
    <property type="project" value="UniProtKB-EC"/>
</dbReference>
<feature type="domain" description="ATP-dependent DNA ligase family profile" evidence="22">
    <location>
        <begin position="307"/>
        <end position="413"/>
    </location>
</feature>
<evidence type="ECO:0000256" key="4">
    <source>
        <dbReference type="ARBA" id="ARBA00022679"/>
    </source>
</evidence>
<dbReference type="Gene3D" id="3.30.470.30">
    <property type="entry name" value="DNA ligase/mRNA capping enzyme"/>
    <property type="match status" value="1"/>
</dbReference>
<keyword evidence="7" id="KW-0479">Metal-binding</keyword>
<evidence type="ECO:0000256" key="20">
    <source>
        <dbReference type="ARBA" id="ARBA00034003"/>
    </source>
</evidence>
<dbReference type="PANTHER" id="PTHR42705">
    <property type="entry name" value="BIFUNCTIONAL NON-HOMOLOGOUS END JOINING PROTEIN LIGD"/>
    <property type="match status" value="1"/>
</dbReference>
<evidence type="ECO:0000256" key="6">
    <source>
        <dbReference type="ARBA" id="ARBA00022722"/>
    </source>
</evidence>
<evidence type="ECO:0000256" key="11">
    <source>
        <dbReference type="ARBA" id="ARBA00022839"/>
    </source>
</evidence>
<keyword evidence="4" id="KW-0808">Transferase</keyword>
<feature type="region of interest" description="Disordered" evidence="21">
    <location>
        <begin position="187"/>
        <end position="208"/>
    </location>
</feature>
<sequence>MGTGSLATYQRKRNFGATPEPAGEVMASGDELSFVIQKHAARRLHYDFRLELEGTLKSWAVPKGPSLDPHDKRMAVQVEDHPLSYGGFEGTIPEGHYGAGSVIVWDRGTWVPLGDPHKGYREGKLKFELRGEKLHGGFTLVRMKSRENERQVPWLLIKEHDDEARAASEFDVIEALPDSVLAGTKKRSVAAKAPAKSPAKARGAKRKAKAELPLSLTPQLATLVDDIPPGDDWLYEIKFDGYRIVTRIEGDDVRCFTRNGHDWSHRLPTLVKAIRALGIGWGWLDGEIVVAGPKGTPDFQLLQNAFDSQRTQDIQYYVFDLPFHDGEDLRERPLSERRERLQSLLAGHAAGTVQFSASFDADPRELLASARDAGLEGLIGKRASATYHSRRSTDWVKLKLGQRQEFVIGGFTDPKGSRMGIGALLLGVHDAEGKLRYAGNVGTGFDDKTLVALRKQLDAIEVTTSPYTDGPTRVGTVKLVKPHWVKPKLIAEVAFAEWTKSGHVRQAVFHGLRSDKPPERITQEVAKHMEKAPASKALPKDFRVTHPERVVDKSSGVTKGQLIEFYASVAELMLPHLKQRPVSLLRAPDGVEGQFFFQKHAEKKGFPNIEILDRALYPSHDPLLAIGTPLALLSAAQMNVIEFHTWNATTRAMDRPDRMVFDLDPGEGVGWPQVQEAAQLMHALLQEIGLVGFLKTSGGKGLHVVVPLAPKYDWDTVKDFSQAIVAHMASVIPDRFVAKSGPKNRVGRIFIDYLRNGLGATTVCAWSVRARPGLGVSVPVTWDELAGLTSGAHWTVQNVAERLATGNTPWDGYAKAKQSLVKPMKAMGFDPKAAR</sequence>
<dbReference type="RefSeq" id="WP_316700315.1">
    <property type="nucleotide sequence ID" value="NZ_CP136336.1"/>
</dbReference>
<keyword evidence="11" id="KW-0269">Exonuclease</keyword>
<comment type="catalytic activity">
    <reaction evidence="20">
        <text>ATP + (deoxyribonucleotide)n-3'-hydroxyl + 5'-phospho-(deoxyribonucleotide)m = (deoxyribonucleotide)n+m + AMP + diphosphate.</text>
        <dbReference type="EC" id="6.5.1.1"/>
    </reaction>
</comment>
<evidence type="ECO:0000256" key="9">
    <source>
        <dbReference type="ARBA" id="ARBA00022763"/>
    </source>
</evidence>
<keyword evidence="6" id="KW-0540">Nuclease</keyword>
<dbReference type="NCBIfam" id="TIGR02776">
    <property type="entry name" value="NHEJ_ligase_prk"/>
    <property type="match status" value="1"/>
</dbReference>
<feature type="compositionally biased region" description="Low complexity" evidence="21">
    <location>
        <begin position="190"/>
        <end position="201"/>
    </location>
</feature>
<keyword evidence="5" id="KW-0548">Nucleotidyltransferase</keyword>
<feature type="region of interest" description="Disordered" evidence="21">
    <location>
        <begin position="1"/>
        <end position="22"/>
    </location>
</feature>
<dbReference type="Pfam" id="PF21686">
    <property type="entry name" value="LigD_Prim-Pol"/>
    <property type="match status" value="1"/>
</dbReference>
<dbReference type="InterPro" id="IPR014143">
    <property type="entry name" value="NHEJ_ligase_prk"/>
</dbReference>
<keyword evidence="12" id="KW-0067">ATP-binding</keyword>
<dbReference type="NCBIfam" id="NF004628">
    <property type="entry name" value="PRK05972.1"/>
    <property type="match status" value="1"/>
</dbReference>
<comment type="cofactor">
    <cofactor evidence="1">
        <name>Mn(2+)</name>
        <dbReference type="ChEBI" id="CHEBI:29035"/>
    </cofactor>
</comment>
<dbReference type="SUPFAM" id="SSF50249">
    <property type="entry name" value="Nucleic acid-binding proteins"/>
    <property type="match status" value="1"/>
</dbReference>
<dbReference type="SUPFAM" id="SSF56091">
    <property type="entry name" value="DNA ligase/mRNA capping enzyme, catalytic domain"/>
    <property type="match status" value="1"/>
</dbReference>
<keyword evidence="13" id="KW-0239">DNA-directed DNA polymerase</keyword>
<evidence type="ECO:0000256" key="13">
    <source>
        <dbReference type="ARBA" id="ARBA00022932"/>
    </source>
</evidence>
<keyword evidence="3 23" id="KW-0436">Ligase</keyword>
<dbReference type="CDD" id="cd07971">
    <property type="entry name" value="OBF_DNA_ligase_LigD"/>
    <property type="match status" value="1"/>
</dbReference>
<accession>A0ABZ0CS17</accession>
<reference evidence="23 24" key="1">
    <citation type="submission" date="2023-10" db="EMBL/GenBank/DDBJ databases">
        <title>Bacteria for the degradation of biodegradable plastic PBAT(Polybutylene adipate terephthalate).</title>
        <authorList>
            <person name="Weon H.-Y."/>
            <person name="Yeon J."/>
        </authorList>
    </citation>
    <scope>NUCLEOTIDE SEQUENCE [LARGE SCALE GENOMIC DNA]</scope>
    <source>
        <strain evidence="23 24">SBD 7-3</strain>
    </source>
</reference>
<evidence type="ECO:0000259" key="22">
    <source>
        <dbReference type="PROSITE" id="PS50160"/>
    </source>
</evidence>
<gene>
    <name evidence="23" type="primary">ligD</name>
    <name evidence="23" type="ORF">RXV79_22435</name>
</gene>
<dbReference type="NCBIfam" id="TIGR02777">
    <property type="entry name" value="LigD_PE_dom"/>
    <property type="match status" value="1"/>
</dbReference>
<evidence type="ECO:0000313" key="23">
    <source>
        <dbReference type="EMBL" id="WOB07658.1"/>
    </source>
</evidence>
<dbReference type="InterPro" id="IPR014146">
    <property type="entry name" value="LigD_ligase_dom"/>
</dbReference>
<dbReference type="Pfam" id="PF01068">
    <property type="entry name" value="DNA_ligase_A_M"/>
    <property type="match status" value="1"/>
</dbReference>
<dbReference type="Pfam" id="PF04679">
    <property type="entry name" value="DNA_ligase_A_C"/>
    <property type="match status" value="1"/>
</dbReference>
<evidence type="ECO:0000256" key="7">
    <source>
        <dbReference type="ARBA" id="ARBA00022723"/>
    </source>
</evidence>
<evidence type="ECO:0000256" key="8">
    <source>
        <dbReference type="ARBA" id="ARBA00022741"/>
    </source>
</evidence>
<keyword evidence="15" id="KW-0233">DNA recombination</keyword>
<evidence type="ECO:0000256" key="21">
    <source>
        <dbReference type="SAM" id="MobiDB-lite"/>
    </source>
</evidence>
<dbReference type="Pfam" id="PF13298">
    <property type="entry name" value="LigD_N"/>
    <property type="match status" value="1"/>
</dbReference>
<dbReference type="Gene3D" id="3.90.920.10">
    <property type="entry name" value="DNA primase, PRIM domain"/>
    <property type="match status" value="1"/>
</dbReference>
<dbReference type="InterPro" id="IPR014144">
    <property type="entry name" value="LigD_PE_domain"/>
</dbReference>
<dbReference type="InterPro" id="IPR033651">
    <property type="entry name" value="PaeLigD_Pol-like"/>
</dbReference>
<dbReference type="InterPro" id="IPR012310">
    <property type="entry name" value="DNA_ligase_ATP-dep_cent"/>
</dbReference>
<evidence type="ECO:0000256" key="5">
    <source>
        <dbReference type="ARBA" id="ARBA00022695"/>
    </source>
</evidence>
<keyword evidence="9" id="KW-0227">DNA damage</keyword>
<dbReference type="NCBIfam" id="TIGR02778">
    <property type="entry name" value="ligD_pol"/>
    <property type="match status" value="1"/>
</dbReference>
<proteinExistence type="predicted"/>
<dbReference type="EMBL" id="CP136336">
    <property type="protein sequence ID" value="WOB07658.1"/>
    <property type="molecule type" value="Genomic_DNA"/>
</dbReference>
<evidence type="ECO:0000256" key="15">
    <source>
        <dbReference type="ARBA" id="ARBA00023172"/>
    </source>
</evidence>
<evidence type="ECO:0000256" key="14">
    <source>
        <dbReference type="ARBA" id="ARBA00023125"/>
    </source>
</evidence>
<dbReference type="Proteomes" id="UP001303946">
    <property type="component" value="Chromosome"/>
</dbReference>
<keyword evidence="10" id="KW-0378">Hydrolase</keyword>
<dbReference type="PROSITE" id="PS50160">
    <property type="entry name" value="DNA_LIGASE_A3"/>
    <property type="match status" value="1"/>
</dbReference>
<dbReference type="Gene3D" id="2.40.50.140">
    <property type="entry name" value="Nucleic acid-binding proteins"/>
    <property type="match status" value="1"/>
</dbReference>
<dbReference type="CDD" id="cd07906">
    <property type="entry name" value="Adenylation_DNA_ligase_LigD_LigC"/>
    <property type="match status" value="1"/>
</dbReference>
<evidence type="ECO:0000256" key="19">
    <source>
        <dbReference type="ARBA" id="ARBA00029943"/>
    </source>
</evidence>
<evidence type="ECO:0000256" key="16">
    <source>
        <dbReference type="ARBA" id="ARBA00023204"/>
    </source>
</evidence>
<keyword evidence="16" id="KW-0234">DNA repair</keyword>
<keyword evidence="8" id="KW-0547">Nucleotide-binding</keyword>
<dbReference type="InterPro" id="IPR012309">
    <property type="entry name" value="DNA_ligase_ATP-dep_C"/>
</dbReference>
<dbReference type="Gene3D" id="3.30.1490.70">
    <property type="match status" value="1"/>
</dbReference>
<evidence type="ECO:0000256" key="2">
    <source>
        <dbReference type="ARBA" id="ARBA00012727"/>
    </source>
</evidence>
<name>A0ABZ0CS17_9BURK</name>
<dbReference type="CDD" id="cd04862">
    <property type="entry name" value="PaeLigD_Pol_like"/>
    <property type="match status" value="1"/>
</dbReference>
<evidence type="ECO:0000256" key="17">
    <source>
        <dbReference type="ARBA" id="ARBA00023211"/>
    </source>
</evidence>
<evidence type="ECO:0000256" key="18">
    <source>
        <dbReference type="ARBA" id="ARBA00023268"/>
    </source>
</evidence>
<keyword evidence="18" id="KW-0511">Multifunctional enzyme</keyword>